<feature type="region of interest" description="Disordered" evidence="1">
    <location>
        <begin position="107"/>
        <end position="132"/>
    </location>
</feature>
<keyword evidence="4" id="KW-1185">Reference proteome</keyword>
<protein>
    <recommendedName>
        <fullName evidence="2">PB1-like domain-containing protein</fullName>
    </recommendedName>
</protein>
<evidence type="ECO:0000313" key="3">
    <source>
        <dbReference type="EMBL" id="CAL1382193.1"/>
    </source>
</evidence>
<evidence type="ECO:0000259" key="2">
    <source>
        <dbReference type="Pfam" id="PF26130"/>
    </source>
</evidence>
<dbReference type="EMBL" id="OZ034817">
    <property type="protein sequence ID" value="CAL1382193.1"/>
    <property type="molecule type" value="Genomic_DNA"/>
</dbReference>
<feature type="domain" description="PB1-like" evidence="2">
    <location>
        <begin position="2"/>
        <end position="99"/>
    </location>
</feature>
<name>A0AAV2E968_9ROSI</name>
<dbReference type="AlphaFoldDB" id="A0AAV2E968"/>
<feature type="compositionally biased region" description="Basic and acidic residues" evidence="1">
    <location>
        <begin position="111"/>
        <end position="125"/>
    </location>
</feature>
<evidence type="ECO:0000256" key="1">
    <source>
        <dbReference type="SAM" id="MobiDB-lite"/>
    </source>
</evidence>
<evidence type="ECO:0000313" key="4">
    <source>
        <dbReference type="Proteomes" id="UP001497516"/>
    </source>
</evidence>
<accession>A0AAV2E968</accession>
<dbReference type="Proteomes" id="UP001497516">
    <property type="component" value="Chromosome 4"/>
</dbReference>
<sequence>MMVTLLYHIGGRRVIGHGDCKYEGGELIQAEYIDPDEINLMDLMAVLHQEENHKNNFKLYYKEQAESGVNGFVLIVNDDSIRSLLHSYDGKEVYDIYVEVEDEAAAKATKSRFEEHTEDLETPHSDDDEDSE</sequence>
<dbReference type="Pfam" id="PF26130">
    <property type="entry name" value="PB1-like"/>
    <property type="match status" value="1"/>
</dbReference>
<organism evidence="3 4">
    <name type="scientific">Linum trigynum</name>
    <dbReference type="NCBI Taxonomy" id="586398"/>
    <lineage>
        <taxon>Eukaryota</taxon>
        <taxon>Viridiplantae</taxon>
        <taxon>Streptophyta</taxon>
        <taxon>Embryophyta</taxon>
        <taxon>Tracheophyta</taxon>
        <taxon>Spermatophyta</taxon>
        <taxon>Magnoliopsida</taxon>
        <taxon>eudicotyledons</taxon>
        <taxon>Gunneridae</taxon>
        <taxon>Pentapetalae</taxon>
        <taxon>rosids</taxon>
        <taxon>fabids</taxon>
        <taxon>Malpighiales</taxon>
        <taxon>Linaceae</taxon>
        <taxon>Linum</taxon>
    </lineage>
</organism>
<proteinExistence type="predicted"/>
<reference evidence="3 4" key="1">
    <citation type="submission" date="2024-04" db="EMBL/GenBank/DDBJ databases">
        <authorList>
            <person name="Fracassetti M."/>
        </authorList>
    </citation>
    <scope>NUCLEOTIDE SEQUENCE [LARGE SCALE GENOMIC DNA]</scope>
</reference>
<gene>
    <name evidence="3" type="ORF">LTRI10_LOCUS23532</name>
</gene>
<dbReference type="InterPro" id="IPR058594">
    <property type="entry name" value="PB1-like_dom_pln"/>
</dbReference>